<sequence length="413" mass="46312">MTVTFSIAGHAKGDLIGYGVWFWRTAAVTYTLQGGSDKRTLTEYGDASWNKAGSMWPAPDTSPVEVTLTLTAKAKGAVALYAPMCGRVQHKYLDDARPELMRNMYQFAPEALFISEDGAGEVVIEAAEDASSTDLPVILKSCNRCGRFLPVNVPVERDQLSFSNHCVADHRRPCKHATFGRLRNVEDAKEVLQLDYGYQLECRFCKKFEVNAAHNPQRTSAQMKEDGARRRAFELLLAELYGGTPQLRYRHEKGTELADDVWKRFGCACFNCGAKLPTPRDMHLDHTRPLALLWPLDGTATVLCGSCNSEKRDRAPSDFYTPAKLAALAKITGIPPDDLAKTHPNEEALALLLRRLDWFFGEFLLREEMTKERDGKIAGELVVKALQKVLARSGQHKGMNLQAEYDRRRTQKR</sequence>
<dbReference type="Proteomes" id="UP001336250">
    <property type="component" value="Unassembled WGS sequence"/>
</dbReference>
<protein>
    <recommendedName>
        <fullName evidence="3">HNH endonuclease</fullName>
    </recommendedName>
</protein>
<keyword evidence="2" id="KW-1185">Reference proteome</keyword>
<name>A0AAW9QNF9_9BURK</name>
<reference evidence="1 2" key="1">
    <citation type="submission" date="2024-02" db="EMBL/GenBank/DDBJ databases">
        <title>Genome sequence of Aquincola sp. MAHUQ-54.</title>
        <authorList>
            <person name="Huq M.A."/>
        </authorList>
    </citation>
    <scope>NUCLEOTIDE SEQUENCE [LARGE SCALE GENOMIC DNA]</scope>
    <source>
        <strain evidence="1 2">MAHUQ-54</strain>
    </source>
</reference>
<dbReference type="Gene3D" id="1.10.30.50">
    <property type="match status" value="1"/>
</dbReference>
<evidence type="ECO:0000313" key="2">
    <source>
        <dbReference type="Proteomes" id="UP001336250"/>
    </source>
</evidence>
<organism evidence="1 2">
    <name type="scientific">Aquincola agrisoli</name>
    <dbReference type="NCBI Taxonomy" id="3119538"/>
    <lineage>
        <taxon>Bacteria</taxon>
        <taxon>Pseudomonadati</taxon>
        <taxon>Pseudomonadota</taxon>
        <taxon>Betaproteobacteria</taxon>
        <taxon>Burkholderiales</taxon>
        <taxon>Sphaerotilaceae</taxon>
        <taxon>Aquincola</taxon>
    </lineage>
</organism>
<dbReference type="EMBL" id="JAZIBG010000051">
    <property type="protein sequence ID" value="MEF7616937.1"/>
    <property type="molecule type" value="Genomic_DNA"/>
</dbReference>
<evidence type="ECO:0008006" key="3">
    <source>
        <dbReference type="Google" id="ProtNLM"/>
    </source>
</evidence>
<dbReference type="AlphaFoldDB" id="A0AAW9QNF9"/>
<proteinExistence type="predicted"/>
<accession>A0AAW9QNF9</accession>
<gene>
    <name evidence="1" type="ORF">V4F39_23685</name>
</gene>
<evidence type="ECO:0000313" key="1">
    <source>
        <dbReference type="EMBL" id="MEF7616937.1"/>
    </source>
</evidence>
<comment type="caution">
    <text evidence="1">The sequence shown here is derived from an EMBL/GenBank/DDBJ whole genome shotgun (WGS) entry which is preliminary data.</text>
</comment>